<protein>
    <submittedName>
        <fullName evidence="3">Short-chain dehydrogenase/reductase SDR</fullName>
    </submittedName>
</protein>
<dbReference type="GeneID" id="26232863"/>
<evidence type="ECO:0000256" key="2">
    <source>
        <dbReference type="ARBA" id="ARBA00023002"/>
    </source>
</evidence>
<dbReference type="GO" id="GO:0016491">
    <property type="term" value="F:oxidoreductase activity"/>
    <property type="evidence" value="ECO:0007669"/>
    <property type="project" value="UniProtKB-KW"/>
</dbReference>
<evidence type="ECO:0000313" key="4">
    <source>
        <dbReference type="Proteomes" id="UP000595662"/>
    </source>
</evidence>
<reference evidence="3 4" key="1">
    <citation type="submission" date="2020-08" db="EMBL/GenBank/DDBJ databases">
        <title>The completed genome sequence of the pathogenic ascomycete fungus Penicillium digitatum.</title>
        <authorList>
            <person name="Wang M."/>
        </authorList>
    </citation>
    <scope>NUCLEOTIDE SEQUENCE [LARGE SCALE GENOMIC DNA]</scope>
    <source>
        <strain evidence="3 4">PdW03</strain>
    </source>
</reference>
<dbReference type="AlphaFoldDB" id="A0A7T7BNE9"/>
<gene>
    <name evidence="3" type="ORF">Pdw03_1103</name>
</gene>
<sequence>MTTFFTDQHVPGTNLTGQWTVISGSYKGVGLEAAKYFASWGANIILACCEPPAWELHPTAAVDECNALTAANGHSSTIEWWQINLADLSSVEAFCQRWLQGDRPLDILSSSSGQLLVSCATDPTTPTISSSQCRTSSHLHDCFHQLGAFDLDHVNGGPGQKGDDYLNNKLDFQMWVAELQSKTPQEPRLPPYHSQRRSSRLCGFRVYGSVFRPRETPQVD</sequence>
<keyword evidence="2" id="KW-0560">Oxidoreductase</keyword>
<comment type="similarity">
    <text evidence="1">Belongs to the short-chain dehydrogenases/reductases (SDR) family.</text>
</comment>
<dbReference type="VEuPathDB" id="FungiDB:PDIP_45450"/>
<evidence type="ECO:0000313" key="3">
    <source>
        <dbReference type="EMBL" id="QQK46205.1"/>
    </source>
</evidence>
<dbReference type="PANTHER" id="PTHR43157">
    <property type="entry name" value="PHOSPHATIDYLINOSITOL-GLYCAN BIOSYNTHESIS CLASS F PROTEIN-RELATED"/>
    <property type="match status" value="1"/>
</dbReference>
<dbReference type="KEGG" id="pdp:PDIP_45450"/>
<dbReference type="PANTHER" id="PTHR43157:SF31">
    <property type="entry name" value="PHOSPHATIDYLINOSITOL-GLYCAN BIOSYNTHESIS CLASS F PROTEIN"/>
    <property type="match status" value="1"/>
</dbReference>
<proteinExistence type="inferred from homology"/>
<dbReference type="Proteomes" id="UP000595662">
    <property type="component" value="Chromosome 4"/>
</dbReference>
<name>A0A7T7BNE9_PENDI</name>
<dbReference type="EMBL" id="CP060777">
    <property type="protein sequence ID" value="QQK46205.1"/>
    <property type="molecule type" value="Genomic_DNA"/>
</dbReference>
<accession>A0A7T7BNE9</accession>
<dbReference type="RefSeq" id="XP_014534835.2">
    <property type="nucleotide sequence ID" value="XM_014679349.2"/>
</dbReference>
<dbReference type="Gene3D" id="3.40.50.720">
    <property type="entry name" value="NAD(P)-binding Rossmann-like Domain"/>
    <property type="match status" value="1"/>
</dbReference>
<dbReference type="InterPro" id="IPR036291">
    <property type="entry name" value="NAD(P)-bd_dom_sf"/>
</dbReference>
<evidence type="ECO:0000256" key="1">
    <source>
        <dbReference type="ARBA" id="ARBA00006484"/>
    </source>
</evidence>
<organism evidence="3 4">
    <name type="scientific">Penicillium digitatum</name>
    <name type="common">Green mold</name>
    <dbReference type="NCBI Taxonomy" id="36651"/>
    <lineage>
        <taxon>Eukaryota</taxon>
        <taxon>Fungi</taxon>
        <taxon>Dikarya</taxon>
        <taxon>Ascomycota</taxon>
        <taxon>Pezizomycotina</taxon>
        <taxon>Eurotiomycetes</taxon>
        <taxon>Eurotiomycetidae</taxon>
        <taxon>Eurotiales</taxon>
        <taxon>Aspergillaceae</taxon>
        <taxon>Penicillium</taxon>
    </lineage>
</organism>
<dbReference type="SUPFAM" id="SSF51735">
    <property type="entry name" value="NAD(P)-binding Rossmann-fold domains"/>
    <property type="match status" value="1"/>
</dbReference>